<dbReference type="AlphaFoldDB" id="A0A564SYJ2"/>
<protein>
    <recommendedName>
        <fullName evidence="4">Trep_Strep domain-containing protein</fullName>
    </recommendedName>
</protein>
<dbReference type="InterPro" id="IPR011733">
    <property type="entry name" value="CHP02185_IM"/>
</dbReference>
<name>A0A564SYJ2_9FIRM</name>
<dbReference type="RefSeq" id="WP_144123785.1">
    <property type="nucleotide sequence ID" value="NZ_CABHNI010000015.1"/>
</dbReference>
<keyword evidence="1" id="KW-0472">Membrane</keyword>
<dbReference type="Pfam" id="PF09605">
    <property type="entry name" value="Trep_Strep"/>
    <property type="match status" value="1"/>
</dbReference>
<evidence type="ECO:0000256" key="1">
    <source>
        <dbReference type="SAM" id="Phobius"/>
    </source>
</evidence>
<proteinExistence type="predicted"/>
<feature type="transmembrane region" description="Helical" evidence="1">
    <location>
        <begin position="170"/>
        <end position="190"/>
    </location>
</feature>
<dbReference type="NCBIfam" id="TIGR02185">
    <property type="entry name" value="Trep_Strep"/>
    <property type="match status" value="1"/>
</dbReference>
<gene>
    <name evidence="2" type="ORF">DFSSTS7063_00842</name>
</gene>
<dbReference type="Proteomes" id="UP000358366">
    <property type="component" value="Unassembled WGS sequence"/>
</dbReference>
<reference evidence="2 3" key="1">
    <citation type="submission" date="2019-07" db="EMBL/GenBank/DDBJ databases">
        <authorList>
            <person name="Hibberd C M."/>
            <person name="Gehrig L. J."/>
            <person name="Chang H.-W."/>
            <person name="Venkatesh S."/>
        </authorList>
    </citation>
    <scope>NUCLEOTIDE SEQUENCE [LARGE SCALE GENOMIC DNA]</scope>
    <source>
        <strain evidence="2">Dorea_formicigenerans_SSTS_Bg7063</strain>
    </source>
</reference>
<accession>A0A564SYJ2</accession>
<feature type="transmembrane region" description="Helical" evidence="1">
    <location>
        <begin position="74"/>
        <end position="104"/>
    </location>
</feature>
<feature type="transmembrane region" description="Helical" evidence="1">
    <location>
        <begin position="116"/>
        <end position="133"/>
    </location>
</feature>
<evidence type="ECO:0008006" key="4">
    <source>
        <dbReference type="Google" id="ProtNLM"/>
    </source>
</evidence>
<organism evidence="2 3">
    <name type="scientific">Dorea formicigenerans</name>
    <dbReference type="NCBI Taxonomy" id="39486"/>
    <lineage>
        <taxon>Bacteria</taxon>
        <taxon>Bacillati</taxon>
        <taxon>Bacillota</taxon>
        <taxon>Clostridia</taxon>
        <taxon>Lachnospirales</taxon>
        <taxon>Lachnospiraceae</taxon>
        <taxon>Dorea</taxon>
    </lineage>
</organism>
<feature type="transmembrane region" description="Helical" evidence="1">
    <location>
        <begin position="48"/>
        <end position="67"/>
    </location>
</feature>
<evidence type="ECO:0000313" key="3">
    <source>
        <dbReference type="Proteomes" id="UP000358366"/>
    </source>
</evidence>
<keyword evidence="1" id="KW-0812">Transmembrane</keyword>
<sequence length="202" mass="22395">MEVKKRRTKNNEKMNVRDYITAAIMYVLMFLVYAGVGAPIGMTVAGSLFVFAACAVVWGTIFILLFTKVNKKGVVLLFGLIWAAMQLMSFWGVAIVIAIGAVIAELLWDKLDRRKFSTMLLCFTVQVIFLYLGMTLPLIFMKDMYLAAVSAYADLYSTVFDMLIGPMFFVGLAATVVGCIVGAFLGKLLLKKHFEKAGIILK</sequence>
<keyword evidence="1" id="KW-1133">Transmembrane helix</keyword>
<evidence type="ECO:0000313" key="2">
    <source>
        <dbReference type="EMBL" id="VUW99480.1"/>
    </source>
</evidence>
<dbReference type="EMBL" id="CABHNI010000015">
    <property type="protein sequence ID" value="VUW99480.1"/>
    <property type="molecule type" value="Genomic_DNA"/>
</dbReference>
<feature type="transmembrane region" description="Helical" evidence="1">
    <location>
        <begin position="20"/>
        <end position="42"/>
    </location>
</feature>